<keyword evidence="8 10" id="KW-0239">DNA-directed DNA polymerase</keyword>
<dbReference type="GO" id="GO:0009360">
    <property type="term" value="C:DNA polymerase III complex"/>
    <property type="evidence" value="ECO:0007669"/>
    <property type="project" value="InterPro"/>
</dbReference>
<reference key="1">
    <citation type="submission" date="2017-08" db="EMBL/GenBank/DDBJ databases">
        <title>A dynamic microbial community with high functional redundancy inhabits the cold, oxic subseafloor aquifer.</title>
        <authorList>
            <person name="Tully B.J."/>
            <person name="Wheat C.G."/>
            <person name="Glazer B.T."/>
            <person name="Huber J.A."/>
        </authorList>
    </citation>
    <scope>NUCLEOTIDE SEQUENCE [LARGE SCALE GENOMIC DNA]</scope>
</reference>
<dbReference type="NCBIfam" id="TIGR00663">
    <property type="entry name" value="dnan"/>
    <property type="match status" value="1"/>
</dbReference>
<feature type="domain" description="DNA polymerase III beta sliding clamp C-terminal" evidence="13">
    <location>
        <begin position="251"/>
        <end position="370"/>
    </location>
</feature>
<evidence type="ECO:0000256" key="2">
    <source>
        <dbReference type="ARBA" id="ARBA00010752"/>
    </source>
</evidence>
<accession>A0A2A4Z646</accession>
<dbReference type="Gene3D" id="3.10.150.10">
    <property type="entry name" value="DNA Polymerase III, subunit A, domain 2"/>
    <property type="match status" value="1"/>
</dbReference>
<evidence type="ECO:0000259" key="13">
    <source>
        <dbReference type="Pfam" id="PF02768"/>
    </source>
</evidence>
<dbReference type="AlphaFoldDB" id="A0A2A4Z646"/>
<comment type="subcellular location">
    <subcellularLocation>
        <location evidence="1 10">Cytoplasm</location>
    </subcellularLocation>
</comment>
<keyword evidence="4 10" id="KW-0963">Cytoplasm</keyword>
<dbReference type="PANTHER" id="PTHR30478:SF0">
    <property type="entry name" value="BETA SLIDING CLAMP"/>
    <property type="match status" value="1"/>
</dbReference>
<dbReference type="GO" id="GO:0006271">
    <property type="term" value="P:DNA strand elongation involved in DNA replication"/>
    <property type="evidence" value="ECO:0007669"/>
    <property type="project" value="TreeGrafter"/>
</dbReference>
<dbReference type="Pfam" id="PF00712">
    <property type="entry name" value="DNA_pol3_beta"/>
    <property type="match status" value="1"/>
</dbReference>
<evidence type="ECO:0000313" key="14">
    <source>
        <dbReference type="EMBL" id="PCI96899.1"/>
    </source>
</evidence>
<comment type="function">
    <text evidence="10">Confers DNA tethering and processivity to DNA polymerases and other proteins. Acts as a clamp, forming a ring around DNA (a reaction catalyzed by the clamp-loading complex) which diffuses in an ATP-independent manner freely and bidirectionally along dsDNA. Initially characterized for its ability to contact the catalytic subunit of DNA polymerase III (Pol III), a complex, multichain enzyme responsible for most of the replicative synthesis in bacteria; Pol III exhibits 3'-5' exonuclease proofreading activity. The beta chain is required for initiation of replication as well as for processivity of DNA replication.</text>
</comment>
<dbReference type="SMART" id="SM00480">
    <property type="entry name" value="POL3Bc"/>
    <property type="match status" value="1"/>
</dbReference>
<evidence type="ECO:0000256" key="6">
    <source>
        <dbReference type="ARBA" id="ARBA00022695"/>
    </source>
</evidence>
<evidence type="ECO:0000259" key="11">
    <source>
        <dbReference type="Pfam" id="PF00712"/>
    </source>
</evidence>
<comment type="subunit">
    <text evidence="10">Forms a ring-shaped head-to-tail homodimer around DNA.</text>
</comment>
<dbReference type="GO" id="GO:0005737">
    <property type="term" value="C:cytoplasm"/>
    <property type="evidence" value="ECO:0007669"/>
    <property type="project" value="UniProtKB-SubCell"/>
</dbReference>
<evidence type="ECO:0000313" key="15">
    <source>
        <dbReference type="EMBL" id="PCJ02028.1"/>
    </source>
</evidence>
<dbReference type="PIRSF" id="PIRSF000804">
    <property type="entry name" value="DNA_pol_III_b"/>
    <property type="match status" value="1"/>
</dbReference>
<dbReference type="GO" id="GO:0008408">
    <property type="term" value="F:3'-5' exonuclease activity"/>
    <property type="evidence" value="ECO:0007669"/>
    <property type="project" value="InterPro"/>
</dbReference>
<feature type="domain" description="DNA polymerase III beta sliding clamp N-terminal" evidence="11">
    <location>
        <begin position="1"/>
        <end position="119"/>
    </location>
</feature>
<dbReference type="InterPro" id="IPR001001">
    <property type="entry name" value="DNA_polIII_beta"/>
</dbReference>
<evidence type="ECO:0000256" key="8">
    <source>
        <dbReference type="ARBA" id="ARBA00022932"/>
    </source>
</evidence>
<keyword evidence="7 10" id="KW-0235">DNA replication</keyword>
<evidence type="ECO:0000256" key="10">
    <source>
        <dbReference type="PIRNR" id="PIRNR000804"/>
    </source>
</evidence>
<dbReference type="InterPro" id="IPR022637">
    <property type="entry name" value="DNA_polIII_beta_cen"/>
</dbReference>
<evidence type="ECO:0000256" key="1">
    <source>
        <dbReference type="ARBA" id="ARBA00004496"/>
    </source>
</evidence>
<dbReference type="SUPFAM" id="SSF55979">
    <property type="entry name" value="DNA clamp"/>
    <property type="match status" value="3"/>
</dbReference>
<evidence type="ECO:0000259" key="12">
    <source>
        <dbReference type="Pfam" id="PF02767"/>
    </source>
</evidence>
<dbReference type="EMBL" id="NVUS01000036">
    <property type="protein sequence ID" value="PCI96899.1"/>
    <property type="molecule type" value="Genomic_DNA"/>
</dbReference>
<dbReference type="CDD" id="cd00140">
    <property type="entry name" value="beta_clamp"/>
    <property type="match status" value="1"/>
</dbReference>
<comment type="caution">
    <text evidence="15">The sequence shown here is derived from an EMBL/GenBank/DDBJ whole genome shotgun (WGS) entry which is preliminary data.</text>
</comment>
<dbReference type="GO" id="GO:0003677">
    <property type="term" value="F:DNA binding"/>
    <property type="evidence" value="ECO:0007669"/>
    <property type="project" value="UniProtKB-UniRule"/>
</dbReference>
<organism evidence="15">
    <name type="scientific">OCS116 cluster bacterium</name>
    <dbReference type="NCBI Taxonomy" id="2030921"/>
    <lineage>
        <taxon>Bacteria</taxon>
        <taxon>Pseudomonadati</taxon>
        <taxon>Pseudomonadota</taxon>
        <taxon>Alphaproteobacteria</taxon>
        <taxon>OCS116 cluster</taxon>
    </lineage>
</organism>
<evidence type="ECO:0000256" key="5">
    <source>
        <dbReference type="ARBA" id="ARBA00022679"/>
    </source>
</evidence>
<dbReference type="InterPro" id="IPR046938">
    <property type="entry name" value="DNA_clamp_sf"/>
</dbReference>
<comment type="similarity">
    <text evidence="2 10">Belongs to the beta sliding clamp family.</text>
</comment>
<dbReference type="Gene3D" id="3.70.10.10">
    <property type="match status" value="1"/>
</dbReference>
<dbReference type="InterPro" id="IPR022634">
    <property type="entry name" value="DNA_polIII_beta_N"/>
</dbReference>
<keyword evidence="6 10" id="KW-0548">Nucleotidyltransferase</keyword>
<dbReference type="Pfam" id="PF02767">
    <property type="entry name" value="DNA_pol3_beta_2"/>
    <property type="match status" value="1"/>
</dbReference>
<feature type="domain" description="DNA polymerase III beta sliding clamp central" evidence="12">
    <location>
        <begin position="133"/>
        <end position="248"/>
    </location>
</feature>
<evidence type="ECO:0000256" key="9">
    <source>
        <dbReference type="ARBA" id="ARBA00023125"/>
    </source>
</evidence>
<protein>
    <recommendedName>
        <fullName evidence="3 10">Beta sliding clamp</fullName>
    </recommendedName>
</protein>
<reference evidence="15" key="2">
    <citation type="journal article" date="2018" name="ISME J.">
        <title>A dynamic microbial community with high functional redundancy inhabits the cold, oxic subseafloor aquifer.</title>
        <authorList>
            <person name="Tully B.J."/>
            <person name="Wheat C.G."/>
            <person name="Glazer B.T."/>
            <person name="Huber J.A."/>
        </authorList>
    </citation>
    <scope>NUCLEOTIDE SEQUENCE</scope>
    <source>
        <strain evidence="15">NORP83</strain>
    </source>
</reference>
<proteinExistence type="inferred from homology"/>
<sequence length="371" mass="40835">MKVTIEREILLKSLNHVQGVVERRNTIPVLSNILIAASGETVNFTATDLDISIVESAAAIVDQEGSITAPAHLLYDIVRKLPDGTQISIEKVEDTRIDVRSGRSQFTLQALSADDFPNLSSGEMSHNFDLSIGNLKRMIEKTRFAISTEETRYYLNGIYFHTIEDEGDAKLCAVATDGHRLAKVEIAMPAGAAGMPGIIIPRKTVGELHKLLDSDEENVAISLSDSKIEFRIGKTIVTSKLIDGNYPDYDRVIPSNNQNAMNVETRPLTKAVDRVSTVANDRGRAIKLALSKDVLTLEVNNPDSGHAEEELMVEYDSVNLEIGFNAKYMLDVLNQLEGDSVEFLFAESVDPVLVKDLGDEGTIYVLMPMRV</sequence>
<evidence type="ECO:0000256" key="3">
    <source>
        <dbReference type="ARBA" id="ARBA00021035"/>
    </source>
</evidence>
<dbReference type="Pfam" id="PF02768">
    <property type="entry name" value="DNA_pol3_beta_3"/>
    <property type="match status" value="1"/>
</dbReference>
<keyword evidence="9" id="KW-0238">DNA-binding</keyword>
<name>A0A2A4Z646_9PROT</name>
<dbReference type="PANTHER" id="PTHR30478">
    <property type="entry name" value="DNA POLYMERASE III SUBUNIT BETA"/>
    <property type="match status" value="1"/>
</dbReference>
<dbReference type="InterPro" id="IPR022635">
    <property type="entry name" value="DNA_polIII_beta_C"/>
</dbReference>
<evidence type="ECO:0000256" key="7">
    <source>
        <dbReference type="ARBA" id="ARBA00022705"/>
    </source>
</evidence>
<keyword evidence="5 10" id="KW-0808">Transferase</keyword>
<evidence type="ECO:0000256" key="4">
    <source>
        <dbReference type="ARBA" id="ARBA00022490"/>
    </source>
</evidence>
<dbReference type="EMBL" id="NVUS01000005">
    <property type="protein sequence ID" value="PCJ02028.1"/>
    <property type="molecule type" value="Genomic_DNA"/>
</dbReference>
<dbReference type="GO" id="GO:0003887">
    <property type="term" value="F:DNA-directed DNA polymerase activity"/>
    <property type="evidence" value="ECO:0007669"/>
    <property type="project" value="UniProtKB-UniRule"/>
</dbReference>
<gene>
    <name evidence="15" type="ORF">COB13_05385</name>
    <name evidence="14" type="ORF">COB13_16745</name>
</gene>